<dbReference type="AlphaFoldDB" id="A0AAW0G5P6"/>
<feature type="compositionally biased region" description="Low complexity" evidence="1">
    <location>
        <begin position="412"/>
        <end position="422"/>
    </location>
</feature>
<evidence type="ECO:0000313" key="3">
    <source>
        <dbReference type="EMBL" id="KAK7688618.1"/>
    </source>
</evidence>
<protein>
    <submittedName>
        <fullName evidence="3">Uncharacterized protein</fullName>
    </submittedName>
</protein>
<evidence type="ECO:0000313" key="4">
    <source>
        <dbReference type="Proteomes" id="UP001385951"/>
    </source>
</evidence>
<dbReference type="EMBL" id="JASBNA010000010">
    <property type="protein sequence ID" value="KAK7688618.1"/>
    <property type="molecule type" value="Genomic_DNA"/>
</dbReference>
<feature type="compositionally biased region" description="Polar residues" evidence="1">
    <location>
        <begin position="269"/>
        <end position="288"/>
    </location>
</feature>
<reference evidence="3 4" key="1">
    <citation type="submission" date="2022-09" db="EMBL/GenBank/DDBJ databases">
        <authorList>
            <person name="Palmer J.M."/>
        </authorList>
    </citation>
    <scope>NUCLEOTIDE SEQUENCE [LARGE SCALE GENOMIC DNA]</scope>
    <source>
        <strain evidence="3 4">DSM 7382</strain>
    </source>
</reference>
<dbReference type="Gene3D" id="2.60.120.260">
    <property type="entry name" value="Galactose-binding domain-like"/>
    <property type="match status" value="1"/>
</dbReference>
<evidence type="ECO:0000256" key="1">
    <source>
        <dbReference type="SAM" id="MobiDB-lite"/>
    </source>
</evidence>
<sequence length="461" mass="50056">MSDQRHVPNLQYFPPDAWSQGSSNTCNGSTGTTTSTTIVSTTSGSYATFMFQGHLLTISGVKAPNSGQLRITVNDLSFRVDLNSGSDGETCSVLFNQTFPEDLYRVQMTLLAENTSSPEVGFTDISYFDTDGTLPFNTDAGSPKSPISKPVLIALIVGGTLLSFIILIPIIICIIRRYRISRSHPDSDSQVPLTPSDPPHVEIIPLPLPSLEPPQPTLTLPQTQQIVLPTMGEEDEEGMCERRTSTVLSYGRTNHLVSTASASALRQIQNGGSHSDQPPSSYRAVQTRSSHEHNWSESSTRPLIREWTRPVPSSCKPPLRKETRPILSLWRPIPREETRPIPRAIGTVTHPTGGISSNEPVVPAHIPEPSNQADFPALLTLSHSAYPSPNENEDSTSLHVQSPLLRVGTTASMLSVASSSRSSSRRMRTSNGTESTLPAYSPGIQLPSYLQAVRPKSGDAQ</sequence>
<gene>
    <name evidence="3" type="ORF">QCA50_008156</name>
</gene>
<keyword evidence="2" id="KW-1133">Transmembrane helix</keyword>
<comment type="caution">
    <text evidence="3">The sequence shown here is derived from an EMBL/GenBank/DDBJ whole genome shotgun (WGS) entry which is preliminary data.</text>
</comment>
<evidence type="ECO:0000256" key="2">
    <source>
        <dbReference type="SAM" id="Phobius"/>
    </source>
</evidence>
<feature type="transmembrane region" description="Helical" evidence="2">
    <location>
        <begin position="151"/>
        <end position="175"/>
    </location>
</feature>
<feature type="region of interest" description="Disordered" evidence="1">
    <location>
        <begin position="269"/>
        <end position="301"/>
    </location>
</feature>
<organism evidence="3 4">
    <name type="scientific">Cerrena zonata</name>
    <dbReference type="NCBI Taxonomy" id="2478898"/>
    <lineage>
        <taxon>Eukaryota</taxon>
        <taxon>Fungi</taxon>
        <taxon>Dikarya</taxon>
        <taxon>Basidiomycota</taxon>
        <taxon>Agaricomycotina</taxon>
        <taxon>Agaricomycetes</taxon>
        <taxon>Polyporales</taxon>
        <taxon>Cerrenaceae</taxon>
        <taxon>Cerrena</taxon>
    </lineage>
</organism>
<feature type="region of interest" description="Disordered" evidence="1">
    <location>
        <begin position="412"/>
        <end position="461"/>
    </location>
</feature>
<keyword evidence="2" id="KW-0812">Transmembrane</keyword>
<dbReference type="Proteomes" id="UP001385951">
    <property type="component" value="Unassembled WGS sequence"/>
</dbReference>
<keyword evidence="4" id="KW-1185">Reference proteome</keyword>
<keyword evidence="2" id="KW-0472">Membrane</keyword>
<accession>A0AAW0G5P6</accession>
<feature type="region of interest" description="Disordered" evidence="1">
    <location>
        <begin position="12"/>
        <end position="32"/>
    </location>
</feature>
<proteinExistence type="predicted"/>
<feature type="compositionally biased region" description="Low complexity" evidence="1">
    <location>
        <begin position="19"/>
        <end position="32"/>
    </location>
</feature>
<name>A0AAW0G5P6_9APHY</name>